<feature type="domain" description="Bacterial type II secretion system protein E" evidence="2">
    <location>
        <begin position="139"/>
        <end position="303"/>
    </location>
</feature>
<proteinExistence type="inferred from homology"/>
<evidence type="ECO:0000259" key="2">
    <source>
        <dbReference type="Pfam" id="PF00437"/>
    </source>
</evidence>
<dbReference type="AlphaFoldDB" id="A0A142JKJ8"/>
<dbReference type="PANTHER" id="PTHR30486">
    <property type="entry name" value="TWITCHING MOTILITY PROTEIN PILT"/>
    <property type="match status" value="1"/>
</dbReference>
<dbReference type="OrthoDB" id="5790493at2"/>
<dbReference type="STRING" id="1796606.A2G96_13140"/>
<dbReference type="InterPro" id="IPR027417">
    <property type="entry name" value="P-loop_NTPase"/>
</dbReference>
<reference evidence="3 4" key="1">
    <citation type="submission" date="2016-03" db="EMBL/GenBank/DDBJ databases">
        <title>Complete genome sequence of a novel chlorpyrifos degrading bacterium, Cupriavidus nantongensis sp. X1.</title>
        <authorList>
            <person name="Fang L."/>
        </authorList>
    </citation>
    <scope>NUCLEOTIDE SEQUENCE [LARGE SCALE GENOMIC DNA]</scope>
    <source>
        <strain evidence="3 4">X1</strain>
    </source>
</reference>
<protein>
    <recommendedName>
        <fullName evidence="2">Bacterial type II secretion system protein E domain-containing protein</fullName>
    </recommendedName>
</protein>
<evidence type="ECO:0000256" key="1">
    <source>
        <dbReference type="ARBA" id="ARBA00006611"/>
    </source>
</evidence>
<dbReference type="Gene3D" id="3.40.50.300">
    <property type="entry name" value="P-loop containing nucleotide triphosphate hydrolases"/>
    <property type="match status" value="1"/>
</dbReference>
<dbReference type="KEGG" id="cnan:A2G96_13140"/>
<dbReference type="RefSeq" id="WP_062799852.1">
    <property type="nucleotide sequence ID" value="NZ_CP014844.1"/>
</dbReference>
<dbReference type="InterPro" id="IPR001482">
    <property type="entry name" value="T2SS/T4SS_dom"/>
</dbReference>
<keyword evidence="4" id="KW-1185">Reference proteome</keyword>
<comment type="similarity">
    <text evidence="1">Belongs to the GSP E family.</text>
</comment>
<evidence type="ECO:0000313" key="4">
    <source>
        <dbReference type="Proteomes" id="UP000075238"/>
    </source>
</evidence>
<name>A0A142JKJ8_9BURK</name>
<dbReference type="InterPro" id="IPR050921">
    <property type="entry name" value="T4SS_GSP_E_ATPase"/>
</dbReference>
<dbReference type="EMBL" id="CP014844">
    <property type="protein sequence ID" value="AMR78610.1"/>
    <property type="molecule type" value="Genomic_DNA"/>
</dbReference>
<dbReference type="Gene3D" id="3.30.450.90">
    <property type="match status" value="1"/>
</dbReference>
<dbReference type="PANTHER" id="PTHR30486:SF6">
    <property type="entry name" value="TYPE IV PILUS RETRACTATION ATPASE PILT"/>
    <property type="match status" value="1"/>
</dbReference>
<evidence type="ECO:0000313" key="3">
    <source>
        <dbReference type="EMBL" id="AMR78610.1"/>
    </source>
</evidence>
<dbReference type="Pfam" id="PF00437">
    <property type="entry name" value="T2SSE"/>
    <property type="match status" value="1"/>
</dbReference>
<gene>
    <name evidence="3" type="ORF">A2G96_13140</name>
</gene>
<accession>A0A142JKJ8</accession>
<dbReference type="GO" id="GO:0016887">
    <property type="term" value="F:ATP hydrolysis activity"/>
    <property type="evidence" value="ECO:0007669"/>
    <property type="project" value="InterPro"/>
</dbReference>
<organism evidence="3 4">
    <name type="scientific">Cupriavidus nantongensis</name>
    <dbReference type="NCBI Taxonomy" id="1796606"/>
    <lineage>
        <taxon>Bacteria</taxon>
        <taxon>Pseudomonadati</taxon>
        <taxon>Pseudomonadota</taxon>
        <taxon>Betaproteobacteria</taxon>
        <taxon>Burkholderiales</taxon>
        <taxon>Burkholderiaceae</taxon>
        <taxon>Cupriavidus</taxon>
    </lineage>
</organism>
<sequence>MTYDYIQPFELAPNFSESECQSFLSYCSEKGASDIVLQTNDYAWVEIKGRQRRATTRPLRDQEIKALLSGAFGADLIGVIRGGRDADRPYRFTVARENFRYRVNIASGQIGDADDGISVTMRSIPETPVAMTSLGLPAGIEENLYQPRGLVLICGPTGSGKTTLMSAFYAHCSEHAGDAKILLYEDPIEFLYTKVKNNGPRIRQMQIGRHIPDFAAGVRNAMRCKPTIIGIGEARDAETIGTLVEAALTGHGAYATMHTDSVAETISRAIQVFPPAQHSAVASKLLGSIRLVVVQILVPTLDGDRVAVREWLYFDDMIRAEMGEIDYTKWGSFLRRQVGERKQAMSDGLKRLLEAGRIDAKAYKRYAGESNA</sequence>
<dbReference type="SUPFAM" id="SSF52540">
    <property type="entry name" value="P-loop containing nucleoside triphosphate hydrolases"/>
    <property type="match status" value="1"/>
</dbReference>
<dbReference type="Proteomes" id="UP000075238">
    <property type="component" value="Chromosome 1"/>
</dbReference>